<dbReference type="InterPro" id="IPR000792">
    <property type="entry name" value="Tscrpt_reg_LuxR_C"/>
</dbReference>
<dbReference type="PRINTS" id="PR00038">
    <property type="entry name" value="HTHLUXR"/>
</dbReference>
<dbReference type="CDD" id="cd06170">
    <property type="entry name" value="LuxR_C_like"/>
    <property type="match status" value="1"/>
</dbReference>
<reference evidence="6" key="1">
    <citation type="submission" date="2015-08" db="EMBL/GenBank/DDBJ databases">
        <title>Genome sequencing project for genomic taxonomy and phylogenomics of Bacillus-like bacteria.</title>
        <authorList>
            <person name="Liu B."/>
            <person name="Wang J."/>
            <person name="Zhu Y."/>
            <person name="Liu G."/>
            <person name="Chen Q."/>
            <person name="Chen Z."/>
            <person name="Lan J."/>
            <person name="Che J."/>
            <person name="Ge C."/>
            <person name="Shi H."/>
            <person name="Pan Z."/>
            <person name="Liu X."/>
        </authorList>
    </citation>
    <scope>NUCLEOTIDE SEQUENCE [LARGE SCALE GENOMIC DNA]</scope>
    <source>
        <strain evidence="6">FJAT-22460</strain>
    </source>
</reference>
<keyword evidence="6" id="KW-1185">Reference proteome</keyword>
<feature type="domain" description="HTH luxR-type" evidence="4">
    <location>
        <begin position="801"/>
        <end position="866"/>
    </location>
</feature>
<dbReference type="PATRIC" id="fig|1705565.3.peg.5541"/>
<keyword evidence="2" id="KW-0238">DNA-binding</keyword>
<name>A0A0M1NJD8_9BACL</name>
<organism evidence="5 6">
    <name type="scientific">Paenibacillus solani</name>
    <dbReference type="NCBI Taxonomy" id="1705565"/>
    <lineage>
        <taxon>Bacteria</taxon>
        <taxon>Bacillati</taxon>
        <taxon>Bacillota</taxon>
        <taxon>Bacilli</taxon>
        <taxon>Bacillales</taxon>
        <taxon>Paenibacillaceae</taxon>
        <taxon>Paenibacillus</taxon>
    </lineage>
</organism>
<dbReference type="SUPFAM" id="SSF48452">
    <property type="entry name" value="TPR-like"/>
    <property type="match status" value="1"/>
</dbReference>
<dbReference type="Pfam" id="PF00196">
    <property type="entry name" value="GerE"/>
    <property type="match status" value="1"/>
</dbReference>
<dbReference type="InterPro" id="IPR027417">
    <property type="entry name" value="P-loop_NTPase"/>
</dbReference>
<dbReference type="GO" id="GO:0003677">
    <property type="term" value="F:DNA binding"/>
    <property type="evidence" value="ECO:0007669"/>
    <property type="project" value="UniProtKB-KW"/>
</dbReference>
<dbReference type="InterPro" id="IPR036388">
    <property type="entry name" value="WH-like_DNA-bd_sf"/>
</dbReference>
<dbReference type="SMART" id="SM00421">
    <property type="entry name" value="HTH_LUXR"/>
    <property type="match status" value="1"/>
</dbReference>
<evidence type="ECO:0000313" key="5">
    <source>
        <dbReference type="EMBL" id="KOR82237.1"/>
    </source>
</evidence>
<dbReference type="SUPFAM" id="SSF46894">
    <property type="entry name" value="C-terminal effector domain of the bipartite response regulators"/>
    <property type="match status" value="1"/>
</dbReference>
<dbReference type="PANTHER" id="PTHR44688">
    <property type="entry name" value="DNA-BINDING TRANSCRIPTIONAL ACTIVATOR DEVR_DOSR"/>
    <property type="match status" value="1"/>
</dbReference>
<keyword evidence="3" id="KW-0804">Transcription</keyword>
<dbReference type="PANTHER" id="PTHR44688:SF16">
    <property type="entry name" value="DNA-BINDING TRANSCRIPTIONAL ACTIVATOR DEVR_DOSR"/>
    <property type="match status" value="1"/>
</dbReference>
<dbReference type="Pfam" id="PF25873">
    <property type="entry name" value="WHD_MalT"/>
    <property type="match status" value="1"/>
</dbReference>
<evidence type="ECO:0000313" key="6">
    <source>
        <dbReference type="Proteomes" id="UP000036932"/>
    </source>
</evidence>
<proteinExistence type="predicted"/>
<dbReference type="SUPFAM" id="SSF52540">
    <property type="entry name" value="P-loop containing nucleoside triphosphate hydrolases"/>
    <property type="match status" value="1"/>
</dbReference>
<keyword evidence="1" id="KW-0805">Transcription regulation</keyword>
<dbReference type="Proteomes" id="UP000036932">
    <property type="component" value="Unassembled WGS sequence"/>
</dbReference>
<dbReference type="InterPro" id="IPR041617">
    <property type="entry name" value="TPR_MalT"/>
</dbReference>
<evidence type="ECO:0000256" key="2">
    <source>
        <dbReference type="ARBA" id="ARBA00023125"/>
    </source>
</evidence>
<dbReference type="Gene3D" id="3.40.50.300">
    <property type="entry name" value="P-loop containing nucleotide triphosphate hydrolases"/>
    <property type="match status" value="1"/>
</dbReference>
<dbReference type="PROSITE" id="PS50043">
    <property type="entry name" value="HTH_LUXR_2"/>
    <property type="match status" value="1"/>
</dbReference>
<dbReference type="InterPro" id="IPR011990">
    <property type="entry name" value="TPR-like_helical_dom_sf"/>
</dbReference>
<sequence length="876" mass="100374">MINGTELGVREPLLQSKLTVPRTVSTLIPRPRLDDRLMDAMSGNMTLVCAPAGYGKTTLVSEWLLQQEKQTAWVSLDVSDNQGSRFWRYITAAIAKAFPTYGGEVQPVLPLLHTEGYDQGLIVCLNMLDKLDQELILVLDDFHVIQNEILLASFAYFTDYLPKCIHVCLISRIEPAFSVARMEARQLASRLNAEDMRFTEKEGAQFFEHSDLPLNTELSSVLVRKTEGWITGLKLASIAMRRQENKESFIHNFAGDSREVKRYLFEEVFSAQGDRMKQFLLTCSILKRWNVSLSMAVSGFEDSRELIESIERSHLFVVALDDKGEWFRFHHLFLEFLLRRLEQNEQVNKRLLYKAAGDWCCEQRLEEEAVEYYLQGQYYEQAVLVLSEMTSRVVDWEWSNLQKWLSAIPSDILLQHPVLFFSYANSLIAEESGEISEGEALLHQADAWYAEAYEGLSEVQHHEYLAMSHYVRGTLMVFGRKDLKLAKQEYEQVVRYAPNGIKIIFGQPEKPLQPITVKTYKIGRGHASRSIAAPYTMQMAEVYQAVNPIFLGKLYLNHAEVLYYWNDLSAAADYVSRAMTWISQNPNRPEHDLVASWILQAKLKAAEGHMFEALELLEGGQRRMKWMDIPRGMEILHLEAIRLQLQYGDPVPALAWGEQCHLSSRDRVSVFELFDYQLFARVLVLQGRWEEAEELLDRLLYLAESEMRPIDEAEILCITAVMLQSREEQRRALIQLEEALQVSEANDFTRIFLDEGATVMGMLHELIRAKQRGQHRGKDSASLSFVRSILAAADGMAESVDSPLEALLTSREMDVFQGLLDHLSGREIAEKLNVTYETVKTHRKRIYSKLNAANLSEAIAQAEKLSDPKRTNKLQT</sequence>
<accession>A0A0M1NJD8</accession>
<comment type="caution">
    <text evidence="5">The sequence shown here is derived from an EMBL/GenBank/DDBJ whole genome shotgun (WGS) entry which is preliminary data.</text>
</comment>
<dbReference type="GO" id="GO:0006355">
    <property type="term" value="P:regulation of DNA-templated transcription"/>
    <property type="evidence" value="ECO:0007669"/>
    <property type="project" value="InterPro"/>
</dbReference>
<dbReference type="InterPro" id="IPR059106">
    <property type="entry name" value="WHD_MalT"/>
</dbReference>
<dbReference type="Gene3D" id="1.10.10.10">
    <property type="entry name" value="Winged helix-like DNA-binding domain superfamily/Winged helix DNA-binding domain"/>
    <property type="match status" value="1"/>
</dbReference>
<dbReference type="Gene3D" id="1.25.40.10">
    <property type="entry name" value="Tetratricopeptide repeat domain"/>
    <property type="match status" value="1"/>
</dbReference>
<dbReference type="AlphaFoldDB" id="A0A0M1NJD8"/>
<evidence type="ECO:0000259" key="4">
    <source>
        <dbReference type="PROSITE" id="PS50043"/>
    </source>
</evidence>
<gene>
    <name evidence="5" type="ORF">AM231_18000</name>
</gene>
<dbReference type="InterPro" id="IPR016032">
    <property type="entry name" value="Sig_transdc_resp-reg_C-effctor"/>
</dbReference>
<protein>
    <recommendedName>
        <fullName evidence="4">HTH luxR-type domain-containing protein</fullName>
    </recommendedName>
</protein>
<dbReference type="EMBL" id="LIUT01000003">
    <property type="protein sequence ID" value="KOR82237.1"/>
    <property type="molecule type" value="Genomic_DNA"/>
</dbReference>
<evidence type="ECO:0000256" key="1">
    <source>
        <dbReference type="ARBA" id="ARBA00023015"/>
    </source>
</evidence>
<dbReference type="Pfam" id="PF17874">
    <property type="entry name" value="TPR_MalT"/>
    <property type="match status" value="1"/>
</dbReference>
<evidence type="ECO:0000256" key="3">
    <source>
        <dbReference type="ARBA" id="ARBA00023163"/>
    </source>
</evidence>